<evidence type="ECO:0000259" key="1">
    <source>
        <dbReference type="Pfam" id="PF16242"/>
    </source>
</evidence>
<evidence type="ECO:0000313" key="3">
    <source>
        <dbReference type="Proteomes" id="UP000199647"/>
    </source>
</evidence>
<dbReference type="InterPro" id="IPR038725">
    <property type="entry name" value="YdaG_split_barrel_FMN-bd"/>
</dbReference>
<accession>A0A1H9FDI5</accession>
<dbReference type="Proteomes" id="UP000199647">
    <property type="component" value="Unassembled WGS sequence"/>
</dbReference>
<sequence>MSDDTLDTFWKLVKDVHTCMMTTRDGNHLRARPMAPLFDETTHEIRFLTQLSSHKTDELASNPDCNLAFANPSKGDYVSVSGQAYLTQDRKLIDLLWKDDFKAWFKNGKDDPDVGVIRVVPAQAEYWDSNGALKQAWEVFKAKHSDTQPDMGENKKLSP</sequence>
<protein>
    <submittedName>
        <fullName evidence="2">General stress protein 26</fullName>
    </submittedName>
</protein>
<dbReference type="SUPFAM" id="SSF50475">
    <property type="entry name" value="FMN-binding split barrel"/>
    <property type="match status" value="1"/>
</dbReference>
<dbReference type="InterPro" id="IPR052917">
    <property type="entry name" value="Stress-Dev_Protein"/>
</dbReference>
<reference evidence="2 3" key="1">
    <citation type="submission" date="2016-10" db="EMBL/GenBank/DDBJ databases">
        <authorList>
            <person name="de Groot N.N."/>
        </authorList>
    </citation>
    <scope>NUCLEOTIDE SEQUENCE [LARGE SCALE GENOMIC DNA]</scope>
    <source>
        <strain evidence="2 3">A52C2</strain>
    </source>
</reference>
<evidence type="ECO:0000313" key="2">
    <source>
        <dbReference type="EMBL" id="SEQ35967.1"/>
    </source>
</evidence>
<keyword evidence="3" id="KW-1185">Reference proteome</keyword>
<dbReference type="EMBL" id="FOFG01000004">
    <property type="protein sequence ID" value="SEQ35967.1"/>
    <property type="molecule type" value="Genomic_DNA"/>
</dbReference>
<dbReference type="AlphaFoldDB" id="A0A1H9FDI5"/>
<dbReference type="OrthoDB" id="1432662at2"/>
<dbReference type="RefSeq" id="WP_092495964.1">
    <property type="nucleotide sequence ID" value="NZ_FOFG01000004.1"/>
</dbReference>
<organism evidence="2 3">
    <name type="scientific">Faunimonas pinastri</name>
    <dbReference type="NCBI Taxonomy" id="1855383"/>
    <lineage>
        <taxon>Bacteria</taxon>
        <taxon>Pseudomonadati</taxon>
        <taxon>Pseudomonadota</taxon>
        <taxon>Alphaproteobacteria</taxon>
        <taxon>Hyphomicrobiales</taxon>
        <taxon>Afifellaceae</taxon>
        <taxon>Faunimonas</taxon>
    </lineage>
</organism>
<dbReference type="PANTHER" id="PTHR34818:SF1">
    <property type="entry name" value="PROTEIN BLI-3"/>
    <property type="match status" value="1"/>
</dbReference>
<dbReference type="Pfam" id="PF16242">
    <property type="entry name" value="Pyrid_ox_like"/>
    <property type="match status" value="1"/>
</dbReference>
<dbReference type="PANTHER" id="PTHR34818">
    <property type="entry name" value="PROTEIN BLI-3"/>
    <property type="match status" value="1"/>
</dbReference>
<gene>
    <name evidence="2" type="ORF">SAMN05216548_10484</name>
</gene>
<dbReference type="Gene3D" id="2.30.110.10">
    <property type="entry name" value="Electron Transport, Fmn-binding Protein, Chain A"/>
    <property type="match status" value="1"/>
</dbReference>
<dbReference type="InterPro" id="IPR012349">
    <property type="entry name" value="Split_barrel_FMN-bd"/>
</dbReference>
<feature type="domain" description="General stress protein FMN-binding split barrel" evidence="1">
    <location>
        <begin position="4"/>
        <end position="150"/>
    </location>
</feature>
<name>A0A1H9FDI5_9HYPH</name>
<proteinExistence type="predicted"/>
<dbReference type="STRING" id="1855383.SAMN05216548_10484"/>